<keyword evidence="2" id="KW-1185">Reference proteome</keyword>
<reference evidence="1 2" key="1">
    <citation type="submission" date="2021-03" db="EMBL/GenBank/DDBJ databases">
        <title>Sequencing the genomes of 1000 actinobacteria strains.</title>
        <authorList>
            <person name="Klenk H.-P."/>
        </authorList>
    </citation>
    <scope>NUCLEOTIDE SEQUENCE [LARGE SCALE GENOMIC DNA]</scope>
    <source>
        <strain evidence="1 2">DSM 15454</strain>
    </source>
</reference>
<dbReference type="RefSeq" id="WP_209906092.1">
    <property type="nucleotide sequence ID" value="NZ_BAAAMI010000019.1"/>
</dbReference>
<sequence length="69" mass="7526">MRDTGKKSSIYDLPRHLPSGSGLLKRIAEGKADPITDSQRAGAARIRIANDKKRGVKSPQWLVDLAKNA</sequence>
<name>A0ABS4W9E3_9MICC</name>
<accession>A0ABS4W9E3</accession>
<gene>
    <name evidence="1" type="ORF">JOF46_000743</name>
</gene>
<dbReference type="EMBL" id="JAGIOE010000001">
    <property type="protein sequence ID" value="MBP2372831.1"/>
    <property type="molecule type" value="Genomic_DNA"/>
</dbReference>
<comment type="caution">
    <text evidence="1">The sequence shown here is derived from an EMBL/GenBank/DDBJ whole genome shotgun (WGS) entry which is preliminary data.</text>
</comment>
<protein>
    <submittedName>
        <fullName evidence="1">Uncharacterized protein</fullName>
    </submittedName>
</protein>
<evidence type="ECO:0000313" key="1">
    <source>
        <dbReference type="EMBL" id="MBP2372831.1"/>
    </source>
</evidence>
<evidence type="ECO:0000313" key="2">
    <source>
        <dbReference type="Proteomes" id="UP000766570"/>
    </source>
</evidence>
<organism evidence="1 2">
    <name type="scientific">Paeniglutamicibacter psychrophenolicus</name>
    <dbReference type="NCBI Taxonomy" id="257454"/>
    <lineage>
        <taxon>Bacteria</taxon>
        <taxon>Bacillati</taxon>
        <taxon>Actinomycetota</taxon>
        <taxon>Actinomycetes</taxon>
        <taxon>Micrococcales</taxon>
        <taxon>Micrococcaceae</taxon>
        <taxon>Paeniglutamicibacter</taxon>
    </lineage>
</organism>
<dbReference type="Proteomes" id="UP000766570">
    <property type="component" value="Unassembled WGS sequence"/>
</dbReference>
<proteinExistence type="predicted"/>